<protein>
    <submittedName>
        <fullName evidence="1">Uncharacterized protein</fullName>
    </submittedName>
</protein>
<sequence>MMYLKQKDSDVLVFLAKYKFLCSSQFTQLGLYKNKGDVTNLLKSMTEHKKPLIGVIKFPTDPTIGKLEYLYYLTNFGEKVLLEDLDYPQGKIKKVKSKPIPTKDYFHRKSTINFHIALNQWLQANNGEIIFLNYYFDKLGTIRSKNDKSIIDFNRFYLEDGKSFIPDISTKFRVNNESYIFLFEQHNGKDTKRLVEQLKVHLLAISQDVVSKRFNFYKSNRVAVVCEEPSVKDAVIDILQKSDIFKNFYNHFIFKTSDELRQEFFNNWTLINREIVSFIQKSNSNCLNSKILNFRT</sequence>
<reference evidence="1" key="1">
    <citation type="journal article" date="2023" name="Antibiotics">
        <title>Genomic Characterization of Antibiotic-Resistant Campylobacterales Isolated from Chilean Poultry Meat.</title>
        <authorList>
            <person name="Concha-Toloza M."/>
            <person name="Lopez-Cantillo M."/>
            <person name="Molina-Mora J.A."/>
            <person name="Collado L."/>
        </authorList>
    </citation>
    <scope>NUCLEOTIDE SEQUENCE</scope>
    <source>
        <strain evidence="1">FR1p273A</strain>
    </source>
</reference>
<dbReference type="Proteomes" id="UP001237843">
    <property type="component" value="Unassembled WGS sequence"/>
</dbReference>
<accession>A0AAW6VSX5</accession>
<dbReference type="EMBL" id="JAQTJH010000023">
    <property type="protein sequence ID" value="MDK2063209.1"/>
    <property type="molecule type" value="Genomic_DNA"/>
</dbReference>
<dbReference type="AlphaFoldDB" id="A0AAW6VSX5"/>
<name>A0AAW6VSX5_9BACT</name>
<proteinExistence type="predicted"/>
<evidence type="ECO:0000313" key="1">
    <source>
        <dbReference type="EMBL" id="MDK2063209.1"/>
    </source>
</evidence>
<evidence type="ECO:0000313" key="2">
    <source>
        <dbReference type="Proteomes" id="UP001237843"/>
    </source>
</evidence>
<gene>
    <name evidence="1" type="ORF">PT520_11845</name>
</gene>
<comment type="caution">
    <text evidence="1">The sequence shown here is derived from an EMBL/GenBank/DDBJ whole genome shotgun (WGS) entry which is preliminary data.</text>
</comment>
<dbReference type="RefSeq" id="WP_284075169.1">
    <property type="nucleotide sequence ID" value="NZ_JAQTJH010000023.1"/>
</dbReference>
<organism evidence="1 2">
    <name type="scientific">Aliarcobacter butzleri</name>
    <dbReference type="NCBI Taxonomy" id="28197"/>
    <lineage>
        <taxon>Bacteria</taxon>
        <taxon>Pseudomonadati</taxon>
        <taxon>Campylobacterota</taxon>
        <taxon>Epsilonproteobacteria</taxon>
        <taxon>Campylobacterales</taxon>
        <taxon>Arcobacteraceae</taxon>
        <taxon>Aliarcobacter</taxon>
    </lineage>
</organism>
<reference evidence="1" key="2">
    <citation type="submission" date="2023-02" db="EMBL/GenBank/DDBJ databases">
        <authorList>
            <person name="Concha-Toloza M."/>
            <person name="Lopez-Cantillo M."/>
            <person name="Molina-Mora J."/>
            <person name="Collado L."/>
        </authorList>
    </citation>
    <scope>NUCLEOTIDE SEQUENCE</scope>
    <source>
        <strain evidence="1">FR1p273A</strain>
    </source>
</reference>